<evidence type="ECO:0000256" key="2">
    <source>
        <dbReference type="SAM" id="MobiDB-lite"/>
    </source>
</evidence>
<organism evidence="4 5">
    <name type="scientific">Vineibacter terrae</name>
    <dbReference type="NCBI Taxonomy" id="2586908"/>
    <lineage>
        <taxon>Bacteria</taxon>
        <taxon>Pseudomonadati</taxon>
        <taxon>Pseudomonadota</taxon>
        <taxon>Alphaproteobacteria</taxon>
        <taxon>Hyphomicrobiales</taxon>
        <taxon>Vineibacter</taxon>
    </lineage>
</organism>
<dbReference type="CDD" id="cd03801">
    <property type="entry name" value="GT4_PimA-like"/>
    <property type="match status" value="1"/>
</dbReference>
<dbReference type="Pfam" id="PF13692">
    <property type="entry name" value="Glyco_trans_1_4"/>
    <property type="match status" value="1"/>
</dbReference>
<dbReference type="InterPro" id="IPR028098">
    <property type="entry name" value="Glyco_trans_4-like_N"/>
</dbReference>
<dbReference type="PANTHER" id="PTHR46401:SF2">
    <property type="entry name" value="GLYCOSYLTRANSFERASE WBBK-RELATED"/>
    <property type="match status" value="1"/>
</dbReference>
<reference evidence="4 5" key="1">
    <citation type="submission" date="2019-06" db="EMBL/GenBank/DDBJ databases">
        <title>New taxonomy in bacterial strain CC-CFT640, isolated from vineyard.</title>
        <authorList>
            <person name="Lin S.-Y."/>
            <person name="Tsai C.-F."/>
            <person name="Young C.-C."/>
        </authorList>
    </citation>
    <scope>NUCLEOTIDE SEQUENCE [LARGE SCALE GENOMIC DNA]</scope>
    <source>
        <strain evidence="4 5">CC-CFT640</strain>
    </source>
</reference>
<feature type="domain" description="Glycosyltransferase subfamily 4-like N-terminal" evidence="3">
    <location>
        <begin position="73"/>
        <end position="232"/>
    </location>
</feature>
<dbReference type="GO" id="GO:0016757">
    <property type="term" value="F:glycosyltransferase activity"/>
    <property type="evidence" value="ECO:0007669"/>
    <property type="project" value="InterPro"/>
</dbReference>
<evidence type="ECO:0000259" key="3">
    <source>
        <dbReference type="Pfam" id="PF13439"/>
    </source>
</evidence>
<keyword evidence="5" id="KW-1185">Reference proteome</keyword>
<proteinExistence type="predicted"/>
<comment type="caution">
    <text evidence="4">The sequence shown here is derived from an EMBL/GenBank/DDBJ whole genome shotgun (WGS) entry which is preliminary data.</text>
</comment>
<protein>
    <submittedName>
        <fullName evidence="4">Glycosyltransferase family 4 protein</fullName>
    </submittedName>
</protein>
<dbReference type="AlphaFoldDB" id="A0A5C8PNI1"/>
<dbReference type="SUPFAM" id="SSF53756">
    <property type="entry name" value="UDP-Glycosyltransferase/glycogen phosphorylase"/>
    <property type="match status" value="1"/>
</dbReference>
<evidence type="ECO:0000313" key="4">
    <source>
        <dbReference type="EMBL" id="TXL75727.1"/>
    </source>
</evidence>
<dbReference type="PANTHER" id="PTHR46401">
    <property type="entry name" value="GLYCOSYLTRANSFERASE WBBK-RELATED"/>
    <property type="match status" value="1"/>
</dbReference>
<dbReference type="Pfam" id="PF13439">
    <property type="entry name" value="Glyco_transf_4"/>
    <property type="match status" value="1"/>
</dbReference>
<gene>
    <name evidence="4" type="ORF">FHP25_13855</name>
</gene>
<dbReference type="Gene3D" id="3.40.50.2000">
    <property type="entry name" value="Glycogen Phosphorylase B"/>
    <property type="match status" value="2"/>
</dbReference>
<evidence type="ECO:0000313" key="5">
    <source>
        <dbReference type="Proteomes" id="UP000321638"/>
    </source>
</evidence>
<accession>A0A5C8PNI1</accession>
<dbReference type="OrthoDB" id="9790710at2"/>
<evidence type="ECO:0000256" key="1">
    <source>
        <dbReference type="ARBA" id="ARBA00022679"/>
    </source>
</evidence>
<keyword evidence="1 4" id="KW-0808">Transferase</keyword>
<dbReference type="GO" id="GO:0009103">
    <property type="term" value="P:lipopolysaccharide biosynthetic process"/>
    <property type="evidence" value="ECO:0007669"/>
    <property type="project" value="TreeGrafter"/>
</dbReference>
<name>A0A5C8PNI1_9HYPH</name>
<dbReference type="EMBL" id="VDUZ01000013">
    <property type="protein sequence ID" value="TXL75727.1"/>
    <property type="molecule type" value="Genomic_DNA"/>
</dbReference>
<feature type="region of interest" description="Disordered" evidence="2">
    <location>
        <begin position="1"/>
        <end position="26"/>
    </location>
</feature>
<dbReference type="Proteomes" id="UP000321638">
    <property type="component" value="Unassembled WGS sequence"/>
</dbReference>
<sequence length="416" mass="45372">MITSRTTAHDGSMAAHGHPRAAARDDGVTAIQVSSADASPPRPSRAPRFEHVALTSVFGDPLNARTWSGAPKNVADGLRRLGITVHGIHPQLGTAGKLQVAAGNLVTGRGRPISGEQLLRSELSRRRLATQIAQAASRLGVGHVLHTGTLDLPAVDLRQGVKHYLYCDHSWALAQPHHIEAARYPRKALDAYERLERQALSGLEHIFTFGAYVRDNLIEHYGVRPDRVTAVGSGMGRIAPFFGDKDYARPSLLFVAKHYFRAKGGVLLLDAFQRAQAMRPDLRLTIVGDPHSRASVPQNPAVTFHTQLPWETLQRLYHEATLLVQPMLNDPWGQVYLEAQVSRTPVLGLRRHGLPEIVGGGRYGFLVDDADPGLLADAILDALADPARLARMATEGQQHALASYSWDAVAERIAFP</sequence>